<dbReference type="STRING" id="1602171.ST44_11765"/>
<comment type="caution">
    <text evidence="1">The sequence shown here is derived from an EMBL/GenBank/DDBJ whole genome shotgun (WGS) entry which is preliminary data.</text>
</comment>
<dbReference type="EMBL" id="JXQK01000087">
    <property type="protein sequence ID" value="KIP60225.1"/>
    <property type="molecule type" value="Genomic_DNA"/>
</dbReference>
<evidence type="ECO:0000313" key="1">
    <source>
        <dbReference type="EMBL" id="KIP60225.1"/>
    </source>
</evidence>
<proteinExistence type="predicted"/>
<sequence>MAVLSLMLPPLCGSGLSCHAQSNDSVAWSRGKVITNTRLLGVGGVNVLDTYLSPEKYSGTELRYISQTVRGSEHRKWRRLIVHQGMASFSRNRADNANEMAGSYDFCYGFLRRWTLFGDRLTVRAGGMADANIGFLYNTRNGNNPAQARLSFDISPVAMAAYKFTVAGKPFTLNYEVSVPLCGLMFSPNYGQSYYEIFSKGDYDHNAVPTTFIATPSLRNTLSLDFNIAKTTLRLGYMGDYRQAKVNNLKYHSYSHLFVIGMTRTFRLTRLQP</sequence>
<dbReference type="Pfam" id="PF11777">
    <property type="entry name" value="DUF3316"/>
    <property type="match status" value="1"/>
</dbReference>
<organism evidence="1 2">
    <name type="scientific">Prevotella pectinovora</name>
    <dbReference type="NCBI Taxonomy" id="1602169"/>
    <lineage>
        <taxon>Bacteria</taxon>
        <taxon>Pseudomonadati</taxon>
        <taxon>Bacteroidota</taxon>
        <taxon>Bacteroidia</taxon>
        <taxon>Bacteroidales</taxon>
        <taxon>Prevotellaceae</taxon>
        <taxon>Prevotella</taxon>
    </lineage>
</organism>
<gene>
    <name evidence="1" type="ORF">ST44_11765</name>
</gene>
<reference evidence="1 2" key="1">
    <citation type="submission" date="2015-01" db="EMBL/GenBank/DDBJ databases">
        <title>Comparative genomics of non-oral Prevotella species.</title>
        <authorList>
            <person name="Accetto T."/>
            <person name="Nograsek B."/>
            <person name="Avgustin G."/>
        </authorList>
    </citation>
    <scope>NUCLEOTIDE SEQUENCE [LARGE SCALE GENOMIC DNA]</scope>
    <source>
        <strain evidence="1 2">P5-119</strain>
    </source>
</reference>
<protein>
    <recommendedName>
        <fullName evidence="3">DUF3316 domain-containing protein</fullName>
    </recommendedName>
</protein>
<dbReference type="AlphaFoldDB" id="A0A0D0IXD8"/>
<dbReference type="Proteomes" id="UP000032046">
    <property type="component" value="Unassembled WGS sequence"/>
</dbReference>
<dbReference type="InterPro" id="IPR016879">
    <property type="entry name" value="UCP028299"/>
</dbReference>
<accession>A0A0D0IXD8</accession>
<evidence type="ECO:0000313" key="2">
    <source>
        <dbReference type="Proteomes" id="UP000032046"/>
    </source>
</evidence>
<keyword evidence="2" id="KW-1185">Reference proteome</keyword>
<evidence type="ECO:0008006" key="3">
    <source>
        <dbReference type="Google" id="ProtNLM"/>
    </source>
</evidence>
<name>A0A0D0IXD8_9BACT</name>